<name>A0ABN9D6B1_9NEOB</name>
<proteinExistence type="predicted"/>
<comment type="caution">
    <text evidence="1">The sequence shown here is derived from an EMBL/GenBank/DDBJ whole genome shotgun (WGS) entry which is preliminary data.</text>
</comment>
<accession>A0ABN9D6B1</accession>
<evidence type="ECO:0000313" key="2">
    <source>
        <dbReference type="Proteomes" id="UP001162483"/>
    </source>
</evidence>
<gene>
    <name evidence="1" type="ORF">SPARVUS_LOCUS6417810</name>
</gene>
<keyword evidence="2" id="KW-1185">Reference proteome</keyword>
<sequence length="151" mass="17518">MLEQEKVKVLAQHEELESKLLSLLQWVKETSESLDCEEANDLGLESTLHSQIDHIESLRQPVADTRLELENIAFKIQLFISEQAQDLTPQQSRVLLRHLNDLQRSFRELSESLVSRNEILQSRERLVKHSMEVKTLKEQQLTCSQGLDELS</sequence>
<reference evidence="1" key="1">
    <citation type="submission" date="2023-05" db="EMBL/GenBank/DDBJ databases">
        <authorList>
            <person name="Stuckert A."/>
        </authorList>
    </citation>
    <scope>NUCLEOTIDE SEQUENCE</scope>
</reference>
<dbReference type="EMBL" id="CATNWA010014057">
    <property type="protein sequence ID" value="CAI9566687.1"/>
    <property type="molecule type" value="Genomic_DNA"/>
</dbReference>
<evidence type="ECO:0000313" key="1">
    <source>
        <dbReference type="EMBL" id="CAI9566687.1"/>
    </source>
</evidence>
<protein>
    <submittedName>
        <fullName evidence="1">Uncharacterized protein</fullName>
    </submittedName>
</protein>
<dbReference type="Proteomes" id="UP001162483">
    <property type="component" value="Unassembled WGS sequence"/>
</dbReference>
<organism evidence="1 2">
    <name type="scientific">Staurois parvus</name>
    <dbReference type="NCBI Taxonomy" id="386267"/>
    <lineage>
        <taxon>Eukaryota</taxon>
        <taxon>Metazoa</taxon>
        <taxon>Chordata</taxon>
        <taxon>Craniata</taxon>
        <taxon>Vertebrata</taxon>
        <taxon>Euteleostomi</taxon>
        <taxon>Amphibia</taxon>
        <taxon>Batrachia</taxon>
        <taxon>Anura</taxon>
        <taxon>Neobatrachia</taxon>
        <taxon>Ranoidea</taxon>
        <taxon>Ranidae</taxon>
        <taxon>Staurois</taxon>
    </lineage>
</organism>
<feature type="non-terminal residue" evidence="1">
    <location>
        <position position="151"/>
    </location>
</feature>